<evidence type="ECO:0000256" key="3">
    <source>
        <dbReference type="ARBA" id="ARBA00023163"/>
    </source>
</evidence>
<dbReference type="Gene3D" id="1.10.20.10">
    <property type="entry name" value="Histone, subunit A"/>
    <property type="match status" value="1"/>
</dbReference>
<organism evidence="7 8">
    <name type="scientific">Citrus x changshan-huyou</name>
    <dbReference type="NCBI Taxonomy" id="2935761"/>
    <lineage>
        <taxon>Eukaryota</taxon>
        <taxon>Viridiplantae</taxon>
        <taxon>Streptophyta</taxon>
        <taxon>Embryophyta</taxon>
        <taxon>Tracheophyta</taxon>
        <taxon>Spermatophyta</taxon>
        <taxon>Magnoliopsida</taxon>
        <taxon>eudicotyledons</taxon>
        <taxon>Gunneridae</taxon>
        <taxon>Pentapetalae</taxon>
        <taxon>rosids</taxon>
        <taxon>malvids</taxon>
        <taxon>Sapindales</taxon>
        <taxon>Rutaceae</taxon>
        <taxon>Aurantioideae</taxon>
        <taxon>Citrus</taxon>
    </lineage>
</organism>
<gene>
    <name evidence="7" type="ORF">WN944_011880</name>
</gene>
<keyword evidence="3" id="KW-0804">Transcription</keyword>
<feature type="compositionally biased region" description="Basic residues" evidence="5">
    <location>
        <begin position="1"/>
        <end position="14"/>
    </location>
</feature>
<evidence type="ECO:0000256" key="4">
    <source>
        <dbReference type="ARBA" id="ARBA00023242"/>
    </source>
</evidence>
<comment type="subcellular location">
    <subcellularLocation>
        <location evidence="1">Nucleus</location>
    </subcellularLocation>
</comment>
<dbReference type="AlphaFoldDB" id="A0AAP0QYB2"/>
<dbReference type="InterPro" id="IPR037818">
    <property type="entry name" value="TAF8"/>
</dbReference>
<feature type="domain" description="Bromodomain associated" evidence="6">
    <location>
        <begin position="28"/>
        <end position="104"/>
    </location>
</feature>
<dbReference type="InterPro" id="IPR006565">
    <property type="entry name" value="BTP"/>
</dbReference>
<accession>A0AAP0QYB2</accession>
<proteinExistence type="predicted"/>
<dbReference type="CDD" id="cd00076">
    <property type="entry name" value="HFD_SF"/>
    <property type="match status" value="1"/>
</dbReference>
<evidence type="ECO:0000256" key="1">
    <source>
        <dbReference type="ARBA" id="ARBA00004123"/>
    </source>
</evidence>
<dbReference type="EMBL" id="JBCGBO010000002">
    <property type="protein sequence ID" value="KAK9223437.1"/>
    <property type="molecule type" value="Genomic_DNA"/>
</dbReference>
<dbReference type="GO" id="GO:0046982">
    <property type="term" value="F:protein heterodimerization activity"/>
    <property type="evidence" value="ECO:0007669"/>
    <property type="project" value="InterPro"/>
</dbReference>
<evidence type="ECO:0000313" key="7">
    <source>
        <dbReference type="EMBL" id="KAK9223437.1"/>
    </source>
</evidence>
<protein>
    <recommendedName>
        <fullName evidence="6">Bromodomain associated domain-containing protein</fullName>
    </recommendedName>
</protein>
<evidence type="ECO:0000259" key="6">
    <source>
        <dbReference type="SMART" id="SM00576"/>
    </source>
</evidence>
<reference evidence="7 8" key="1">
    <citation type="submission" date="2024-05" db="EMBL/GenBank/DDBJ databases">
        <title>Haplotype-resolved chromosome-level genome assembly of Huyou (Citrus changshanensis).</title>
        <authorList>
            <person name="Miao C."/>
            <person name="Chen W."/>
            <person name="Wu Y."/>
            <person name="Wang L."/>
            <person name="Zhao S."/>
            <person name="Grierson D."/>
            <person name="Xu C."/>
            <person name="Chen K."/>
        </authorList>
    </citation>
    <scope>NUCLEOTIDE SEQUENCE [LARGE SCALE GENOMIC DNA]</scope>
    <source>
        <strain evidence="7">01-14</strain>
        <tissue evidence="7">Leaf</tissue>
    </source>
</reference>
<evidence type="ECO:0000256" key="5">
    <source>
        <dbReference type="SAM" id="MobiDB-lite"/>
    </source>
</evidence>
<dbReference type="PANTHER" id="PTHR46338:SF13">
    <property type="entry name" value="TRANSCRIPTION INITIATION FACTOR TFIID SUBUNIT 8-LIKE"/>
    <property type="match status" value="1"/>
</dbReference>
<keyword evidence="2" id="KW-0805">Transcription regulation</keyword>
<keyword evidence="4" id="KW-0539">Nucleus</keyword>
<dbReference type="Pfam" id="PF07524">
    <property type="entry name" value="Bromo_TP"/>
    <property type="match status" value="1"/>
</dbReference>
<dbReference type="Proteomes" id="UP001428341">
    <property type="component" value="Unassembled WGS sequence"/>
</dbReference>
<dbReference type="InterPro" id="IPR009072">
    <property type="entry name" value="Histone-fold"/>
</dbReference>
<evidence type="ECO:0000256" key="2">
    <source>
        <dbReference type="ARBA" id="ARBA00023015"/>
    </source>
</evidence>
<dbReference type="PANTHER" id="PTHR46338">
    <property type="entry name" value="TRANSCRIPTION INITIATION FACTOR TFIID SUBUNIT 8"/>
    <property type="match status" value="1"/>
</dbReference>
<sequence>MKSQKTKTKKHQKQNQKPPTEQGEETPSEFAFTVTKVAVSQICRSVGFKAAESSALETLTLVAAKYLQQLASRAASYSHVAHRSESNLVDLTNALNDVSSGQGFPGASALNRNCMLDSGVLKEIAGFVRHGCEIPFAKPIPRSKNAHANSVCCKKENDRGSRSLHLHIPKWLPAFPDERSYNKECQGPVCNRSEKLWENSEFPEGERFNFGGYKWEVLGGDLAKEREKVRFKIGVKGNNGVGFGVDLRNGVCRGGKRVRWNVGDVIDDDQHCLFKPRRSLS</sequence>
<keyword evidence="8" id="KW-1185">Reference proteome</keyword>
<dbReference type="GO" id="GO:0005669">
    <property type="term" value="C:transcription factor TFIID complex"/>
    <property type="evidence" value="ECO:0007669"/>
    <property type="project" value="InterPro"/>
</dbReference>
<evidence type="ECO:0000313" key="8">
    <source>
        <dbReference type="Proteomes" id="UP001428341"/>
    </source>
</evidence>
<comment type="caution">
    <text evidence="7">The sequence shown here is derived from an EMBL/GenBank/DDBJ whole genome shotgun (WGS) entry which is preliminary data.</text>
</comment>
<feature type="region of interest" description="Disordered" evidence="5">
    <location>
        <begin position="1"/>
        <end position="28"/>
    </location>
</feature>
<dbReference type="SMART" id="SM00576">
    <property type="entry name" value="BTP"/>
    <property type="match status" value="1"/>
</dbReference>
<name>A0AAP0QYB2_9ROSI</name>